<evidence type="ECO:0000313" key="3">
    <source>
        <dbReference type="EnsemblPlants" id="PGSC0003DMT400090521"/>
    </source>
</evidence>
<sequence>MKKGKDVEIELTGKDLRMKLQRFKQENQKTKERRIEVELATAVAQAKSVALDEELAAKMVRYTIINEETTSMRKKDDAFNKDITMRLQKLCEKYSFFNQEANVSCPEGTEPEVVEEEPEEEVVYRPPFQ</sequence>
<accession>M1DKK6</accession>
<feature type="coiled-coil region" evidence="1">
    <location>
        <begin position="13"/>
        <end position="40"/>
    </location>
</feature>
<proteinExistence type="predicted"/>
<dbReference type="InParanoid" id="M1DKK6"/>
<name>M1DKK6_SOLTU</name>
<reference evidence="3" key="2">
    <citation type="submission" date="2015-06" db="UniProtKB">
        <authorList>
            <consortium name="EnsemblPlants"/>
        </authorList>
    </citation>
    <scope>IDENTIFICATION</scope>
    <source>
        <strain evidence="3">DM1-3 516 R44</strain>
    </source>
</reference>
<keyword evidence="4" id="KW-1185">Reference proteome</keyword>
<keyword evidence="1" id="KW-0175">Coiled coil</keyword>
<feature type="compositionally biased region" description="Acidic residues" evidence="2">
    <location>
        <begin position="109"/>
        <end position="121"/>
    </location>
</feature>
<dbReference type="EnsemblPlants" id="PGSC0003DMT400090521">
    <property type="protein sequence ID" value="PGSC0003DMT400090521"/>
    <property type="gene ID" value="PGSC0003DMG400040092"/>
</dbReference>
<evidence type="ECO:0000313" key="4">
    <source>
        <dbReference type="Proteomes" id="UP000011115"/>
    </source>
</evidence>
<evidence type="ECO:0000256" key="2">
    <source>
        <dbReference type="SAM" id="MobiDB-lite"/>
    </source>
</evidence>
<organism evidence="3 4">
    <name type="scientific">Solanum tuberosum</name>
    <name type="common">Potato</name>
    <dbReference type="NCBI Taxonomy" id="4113"/>
    <lineage>
        <taxon>Eukaryota</taxon>
        <taxon>Viridiplantae</taxon>
        <taxon>Streptophyta</taxon>
        <taxon>Embryophyta</taxon>
        <taxon>Tracheophyta</taxon>
        <taxon>Spermatophyta</taxon>
        <taxon>Magnoliopsida</taxon>
        <taxon>eudicotyledons</taxon>
        <taxon>Gunneridae</taxon>
        <taxon>Pentapetalae</taxon>
        <taxon>asterids</taxon>
        <taxon>lamiids</taxon>
        <taxon>Solanales</taxon>
        <taxon>Solanaceae</taxon>
        <taxon>Solanoideae</taxon>
        <taxon>Solaneae</taxon>
        <taxon>Solanum</taxon>
    </lineage>
</organism>
<dbReference type="HOGENOM" id="CLU_106060_2_0_1"/>
<reference evidence="4" key="1">
    <citation type="journal article" date="2011" name="Nature">
        <title>Genome sequence and analysis of the tuber crop potato.</title>
        <authorList>
            <consortium name="The Potato Genome Sequencing Consortium"/>
        </authorList>
    </citation>
    <scope>NUCLEOTIDE SEQUENCE [LARGE SCALE GENOMIC DNA]</scope>
    <source>
        <strain evidence="4">cv. DM1-3 516 R44</strain>
    </source>
</reference>
<evidence type="ECO:0000256" key="1">
    <source>
        <dbReference type="SAM" id="Coils"/>
    </source>
</evidence>
<dbReference type="PaxDb" id="4113-PGSC0003DMT400090521"/>
<protein>
    <submittedName>
        <fullName evidence="3">Uncharacterized protein</fullName>
    </submittedName>
</protein>
<dbReference type="Gramene" id="PGSC0003DMT400090521">
    <property type="protein sequence ID" value="PGSC0003DMT400090521"/>
    <property type="gene ID" value="PGSC0003DMG400040092"/>
</dbReference>
<dbReference type="Proteomes" id="UP000011115">
    <property type="component" value="Unassembled WGS sequence"/>
</dbReference>
<feature type="region of interest" description="Disordered" evidence="2">
    <location>
        <begin position="106"/>
        <end position="129"/>
    </location>
</feature>
<dbReference type="AlphaFoldDB" id="M1DKK6"/>